<feature type="signal peptide" evidence="5">
    <location>
        <begin position="1"/>
        <end position="21"/>
    </location>
</feature>
<dbReference type="GO" id="GO:0016020">
    <property type="term" value="C:membrane"/>
    <property type="evidence" value="ECO:0007669"/>
    <property type="project" value="UniProtKB-SubCell"/>
</dbReference>
<organism evidence="6 7">
    <name type="scientific">Teladorsagia circumcincta</name>
    <name type="common">Brown stomach worm</name>
    <name type="synonym">Ostertagia circumcincta</name>
    <dbReference type="NCBI Taxonomy" id="45464"/>
    <lineage>
        <taxon>Eukaryota</taxon>
        <taxon>Metazoa</taxon>
        <taxon>Ecdysozoa</taxon>
        <taxon>Nematoda</taxon>
        <taxon>Chromadorea</taxon>
        <taxon>Rhabditida</taxon>
        <taxon>Rhabditina</taxon>
        <taxon>Rhabditomorpha</taxon>
        <taxon>Strongyloidea</taxon>
        <taxon>Trichostrongylidae</taxon>
        <taxon>Teladorsagia</taxon>
    </lineage>
</organism>
<dbReference type="GO" id="GO:0022857">
    <property type="term" value="F:transmembrane transporter activity"/>
    <property type="evidence" value="ECO:0007669"/>
    <property type="project" value="TreeGrafter"/>
</dbReference>
<dbReference type="InterPro" id="IPR036259">
    <property type="entry name" value="MFS_trans_sf"/>
</dbReference>
<dbReference type="EMBL" id="KZ394866">
    <property type="protein sequence ID" value="PIO54585.1"/>
    <property type="molecule type" value="Genomic_DNA"/>
</dbReference>
<dbReference type="PANTHER" id="PTHR11662">
    <property type="entry name" value="SOLUTE CARRIER FAMILY 17"/>
    <property type="match status" value="1"/>
</dbReference>
<reference evidence="6 7" key="1">
    <citation type="submission" date="2015-09" db="EMBL/GenBank/DDBJ databases">
        <title>Draft genome of the parasitic nematode Teladorsagia circumcincta isolate WARC Sus (inbred).</title>
        <authorList>
            <person name="Mitreva M."/>
        </authorList>
    </citation>
    <scope>NUCLEOTIDE SEQUENCE [LARGE SCALE GENOMIC DNA]</scope>
    <source>
        <strain evidence="6 7">S</strain>
    </source>
</reference>
<evidence type="ECO:0000256" key="5">
    <source>
        <dbReference type="SAM" id="SignalP"/>
    </source>
</evidence>
<keyword evidence="2" id="KW-0812">Transmembrane</keyword>
<dbReference type="AlphaFoldDB" id="A0A2G9T9J5"/>
<evidence type="ECO:0008006" key="8">
    <source>
        <dbReference type="Google" id="ProtNLM"/>
    </source>
</evidence>
<dbReference type="SUPFAM" id="SSF103473">
    <property type="entry name" value="MFS general substrate transporter"/>
    <property type="match status" value="1"/>
</dbReference>
<keyword evidence="7" id="KW-1185">Reference proteome</keyword>
<feature type="chain" id="PRO_5013755578" description="Major facilitator superfamily (MFS) profile domain-containing protein" evidence="5">
    <location>
        <begin position="22"/>
        <end position="136"/>
    </location>
</feature>
<dbReference type="InterPro" id="IPR050382">
    <property type="entry name" value="MFS_Na/Anion_cotransporter"/>
</dbReference>
<dbReference type="Proteomes" id="UP000230423">
    <property type="component" value="Unassembled WGS sequence"/>
</dbReference>
<gene>
    <name evidence="6" type="ORF">TELCIR_24048</name>
</gene>
<evidence type="ECO:0000313" key="7">
    <source>
        <dbReference type="Proteomes" id="UP000230423"/>
    </source>
</evidence>
<keyword evidence="4" id="KW-0472">Membrane</keyword>
<evidence type="ECO:0000256" key="3">
    <source>
        <dbReference type="ARBA" id="ARBA00022989"/>
    </source>
</evidence>
<keyword evidence="5" id="KW-0732">Signal</keyword>
<keyword evidence="3" id="KW-1133">Transmembrane helix</keyword>
<dbReference type="GO" id="GO:0006820">
    <property type="term" value="P:monoatomic anion transport"/>
    <property type="evidence" value="ECO:0007669"/>
    <property type="project" value="TreeGrafter"/>
</dbReference>
<feature type="non-terminal residue" evidence="6">
    <location>
        <position position="1"/>
    </location>
</feature>
<evidence type="ECO:0000256" key="4">
    <source>
        <dbReference type="ARBA" id="ARBA00023136"/>
    </source>
</evidence>
<evidence type="ECO:0000313" key="6">
    <source>
        <dbReference type="EMBL" id="PIO54585.1"/>
    </source>
</evidence>
<accession>A0A2G9T9J5</accession>
<proteinExistence type="predicted"/>
<sequence>ILGVLLCILWQIFVSDDPANARGITNEEIQVITSAAGRRPRVQRANWAQLLSSPVVWSIAGSAFAHNFITVGTVTYLPLYYKTVLNMSLTSQFYRLGIRHRKSVVGKGAPLVCYGSCDQISPRSPYSNAGLKKSAT</sequence>
<dbReference type="PANTHER" id="PTHR11662:SF72">
    <property type="entry name" value="MAJOR FACILITATOR SUPERFAMILY (MFS) PROFILE DOMAIN-CONTAINING PROTEIN"/>
    <property type="match status" value="1"/>
</dbReference>
<evidence type="ECO:0000256" key="2">
    <source>
        <dbReference type="ARBA" id="ARBA00022692"/>
    </source>
</evidence>
<evidence type="ECO:0000256" key="1">
    <source>
        <dbReference type="ARBA" id="ARBA00004141"/>
    </source>
</evidence>
<name>A0A2G9T9J5_TELCI</name>
<protein>
    <recommendedName>
        <fullName evidence="8">Major facilitator superfamily (MFS) profile domain-containing protein</fullName>
    </recommendedName>
</protein>
<comment type="subcellular location">
    <subcellularLocation>
        <location evidence="1">Membrane</location>
        <topology evidence="1">Multi-pass membrane protein</topology>
    </subcellularLocation>
</comment>
<dbReference type="OrthoDB" id="10470086at2759"/>
<dbReference type="Gene3D" id="1.20.1250.20">
    <property type="entry name" value="MFS general substrate transporter like domains"/>
    <property type="match status" value="1"/>
</dbReference>